<feature type="transmembrane region" description="Helical" evidence="1">
    <location>
        <begin position="39"/>
        <end position="59"/>
    </location>
</feature>
<evidence type="ECO:0000256" key="1">
    <source>
        <dbReference type="SAM" id="Phobius"/>
    </source>
</evidence>
<keyword evidence="3" id="KW-1185">Reference proteome</keyword>
<keyword evidence="1" id="KW-0812">Transmembrane</keyword>
<dbReference type="OrthoDB" id="1799008at2"/>
<dbReference type="Proteomes" id="UP000247978">
    <property type="component" value="Unassembled WGS sequence"/>
</dbReference>
<evidence type="ECO:0000313" key="2">
    <source>
        <dbReference type="EMBL" id="PXW89497.1"/>
    </source>
</evidence>
<name>A0A2V3W5B6_9BACI</name>
<gene>
    <name evidence="2" type="ORF">DFR56_102274</name>
</gene>
<proteinExistence type="predicted"/>
<reference evidence="2 3" key="1">
    <citation type="submission" date="2018-05" db="EMBL/GenBank/DDBJ databases">
        <title>Genomic Encyclopedia of Type Strains, Phase IV (KMG-IV): sequencing the most valuable type-strain genomes for metagenomic binning, comparative biology and taxonomic classification.</title>
        <authorList>
            <person name="Goeker M."/>
        </authorList>
    </citation>
    <scope>NUCLEOTIDE SEQUENCE [LARGE SCALE GENOMIC DNA]</scope>
    <source>
        <strain evidence="2 3">DSM 28556</strain>
    </source>
</reference>
<keyword evidence="1" id="KW-1133">Transmembrane helix</keyword>
<accession>A0A2V3W5B6</accession>
<dbReference type="AlphaFoldDB" id="A0A2V3W5B6"/>
<sequence>MRTILITMIFCYIFIFIIGAFLEDILFPWGGVRESHLKPIYLGIIFLSGLIVGCTLYIAELIKGQNGEAKVTKKKNDEEKN</sequence>
<dbReference type="EMBL" id="QJJQ01000002">
    <property type="protein sequence ID" value="PXW89497.1"/>
    <property type="molecule type" value="Genomic_DNA"/>
</dbReference>
<evidence type="ECO:0000313" key="3">
    <source>
        <dbReference type="Proteomes" id="UP000247978"/>
    </source>
</evidence>
<dbReference type="RefSeq" id="WP_110394214.1">
    <property type="nucleotide sequence ID" value="NZ_JADIJL010000001.1"/>
</dbReference>
<comment type="caution">
    <text evidence="2">The sequence shown here is derived from an EMBL/GenBank/DDBJ whole genome shotgun (WGS) entry which is preliminary data.</text>
</comment>
<feature type="transmembrane region" description="Helical" evidence="1">
    <location>
        <begin position="6"/>
        <end position="27"/>
    </location>
</feature>
<protein>
    <submittedName>
        <fullName evidence="2">Uncharacterized protein</fullName>
    </submittedName>
</protein>
<keyword evidence="1" id="KW-0472">Membrane</keyword>
<organism evidence="2 3">
    <name type="scientific">Pseudogracilibacillus auburnensis</name>
    <dbReference type="NCBI Taxonomy" id="1494959"/>
    <lineage>
        <taxon>Bacteria</taxon>
        <taxon>Bacillati</taxon>
        <taxon>Bacillota</taxon>
        <taxon>Bacilli</taxon>
        <taxon>Bacillales</taxon>
        <taxon>Bacillaceae</taxon>
        <taxon>Pseudogracilibacillus</taxon>
    </lineage>
</organism>